<reference evidence="1 2" key="1">
    <citation type="journal article" date="2019" name="Nat. Med.">
        <title>A library of human gut bacterial isolates paired with longitudinal multiomics data enables mechanistic microbiome research.</title>
        <authorList>
            <person name="Poyet M."/>
            <person name="Groussin M."/>
            <person name="Gibbons S.M."/>
            <person name="Avila-Pacheco J."/>
            <person name="Jiang X."/>
            <person name="Kearney S.M."/>
            <person name="Perrotta A.R."/>
            <person name="Berdy B."/>
            <person name="Zhao S."/>
            <person name="Lieberman T.D."/>
            <person name="Swanson P.K."/>
            <person name="Smith M."/>
            <person name="Roesemann S."/>
            <person name="Alexander J.E."/>
            <person name="Rich S.A."/>
            <person name="Livny J."/>
            <person name="Vlamakis H."/>
            <person name="Clish C."/>
            <person name="Bullock K."/>
            <person name="Deik A."/>
            <person name="Scott J."/>
            <person name="Pierce K.A."/>
            <person name="Xavier R.J."/>
            <person name="Alm E.J."/>
        </authorList>
    </citation>
    <scope>NUCLEOTIDE SEQUENCE [LARGE SCALE GENOMIC DNA]</scope>
    <source>
        <strain evidence="1 2">BIOML-A2</strain>
    </source>
</reference>
<dbReference type="Proteomes" id="UP000434475">
    <property type="component" value="Unassembled WGS sequence"/>
</dbReference>
<evidence type="ECO:0000313" key="1">
    <source>
        <dbReference type="EMBL" id="MSB19287.1"/>
    </source>
</evidence>
<protein>
    <submittedName>
        <fullName evidence="1">Uncharacterized protein</fullName>
    </submittedName>
</protein>
<name>A0A6I2R6C4_FLAPL</name>
<dbReference type="RefSeq" id="WP_172697498.1">
    <property type="nucleotide sequence ID" value="NZ_WKPR01000005.1"/>
</dbReference>
<comment type="caution">
    <text evidence="1">The sequence shown here is derived from an EMBL/GenBank/DDBJ whole genome shotgun (WGS) entry which is preliminary data.</text>
</comment>
<organism evidence="1 2">
    <name type="scientific">Flavonifractor plautii</name>
    <name type="common">Fusobacterium plautii</name>
    <dbReference type="NCBI Taxonomy" id="292800"/>
    <lineage>
        <taxon>Bacteria</taxon>
        <taxon>Bacillati</taxon>
        <taxon>Bacillota</taxon>
        <taxon>Clostridia</taxon>
        <taxon>Eubacteriales</taxon>
        <taxon>Oscillospiraceae</taxon>
        <taxon>Flavonifractor</taxon>
    </lineage>
</organism>
<dbReference type="EMBL" id="WKPR01000005">
    <property type="protein sequence ID" value="MSB19287.1"/>
    <property type="molecule type" value="Genomic_DNA"/>
</dbReference>
<accession>A0A6I2R6C4</accession>
<dbReference type="AlphaFoldDB" id="A0A6I2R6C4"/>
<evidence type="ECO:0000313" key="2">
    <source>
        <dbReference type="Proteomes" id="UP000434475"/>
    </source>
</evidence>
<sequence length="114" mass="12695">MELNYKYAESTVQPTALEVTVGTVYLRKDITSITRTSEQGDKTTYWTYQEAALTPREFNEYTNLLMAENAIKGTNDSDNIVQLMAGQETGDSQQLAIMEAIADLYDAVAAMIPE</sequence>
<gene>
    <name evidence="1" type="ORF">GKE97_07120</name>
</gene>
<proteinExistence type="predicted"/>